<dbReference type="Proteomes" id="UP000308199">
    <property type="component" value="Unassembled WGS sequence"/>
</dbReference>
<evidence type="ECO:0000313" key="15">
    <source>
        <dbReference type="EMBL" id="THH11849.1"/>
    </source>
</evidence>
<comment type="similarity">
    <text evidence="11">Belongs to the ZNF598/HEL2 family.</text>
</comment>
<evidence type="ECO:0000256" key="8">
    <source>
        <dbReference type="ARBA" id="ARBA00022723"/>
    </source>
</evidence>
<evidence type="ECO:0000256" key="6">
    <source>
        <dbReference type="ARBA" id="ARBA00022553"/>
    </source>
</evidence>
<gene>
    <name evidence="15" type="ORF">EW145_g384</name>
</gene>
<dbReference type="Gene3D" id="3.30.40.10">
    <property type="entry name" value="Zinc/RING finger domain, C3HC4 (zinc finger)"/>
    <property type="match status" value="1"/>
</dbReference>
<evidence type="ECO:0000256" key="4">
    <source>
        <dbReference type="ARBA" id="ARBA00012483"/>
    </source>
</evidence>
<dbReference type="InterPro" id="IPR001841">
    <property type="entry name" value="Znf_RING"/>
</dbReference>
<dbReference type="InterPro" id="IPR013087">
    <property type="entry name" value="Znf_C2H2_type"/>
</dbReference>
<evidence type="ECO:0000256" key="12">
    <source>
        <dbReference type="PROSITE-ProRule" id="PRU00175"/>
    </source>
</evidence>
<comment type="subcellular location">
    <subcellularLocation>
        <location evidence="2">Cytoplasm</location>
    </subcellularLocation>
</comment>
<evidence type="ECO:0000256" key="2">
    <source>
        <dbReference type="ARBA" id="ARBA00004496"/>
    </source>
</evidence>
<feature type="region of interest" description="Disordered" evidence="13">
    <location>
        <begin position="676"/>
        <end position="716"/>
    </location>
</feature>
<evidence type="ECO:0000256" key="9">
    <source>
        <dbReference type="ARBA" id="ARBA00022771"/>
    </source>
</evidence>
<proteinExistence type="inferred from homology"/>
<evidence type="ECO:0000256" key="10">
    <source>
        <dbReference type="ARBA" id="ARBA00022833"/>
    </source>
</evidence>
<dbReference type="GO" id="GO:0061630">
    <property type="term" value="F:ubiquitin protein ligase activity"/>
    <property type="evidence" value="ECO:0007669"/>
    <property type="project" value="UniProtKB-EC"/>
</dbReference>
<dbReference type="PROSITE" id="PS50089">
    <property type="entry name" value="ZF_RING_2"/>
    <property type="match status" value="1"/>
</dbReference>
<evidence type="ECO:0000256" key="1">
    <source>
        <dbReference type="ARBA" id="ARBA00000900"/>
    </source>
</evidence>
<keyword evidence="8" id="KW-0479">Metal-binding</keyword>
<dbReference type="GO" id="GO:0043022">
    <property type="term" value="F:ribosome binding"/>
    <property type="evidence" value="ECO:0007669"/>
    <property type="project" value="TreeGrafter"/>
</dbReference>
<dbReference type="OrthoDB" id="3838338at2759"/>
<dbReference type="EMBL" id="SGPK01000007">
    <property type="protein sequence ID" value="THH11849.1"/>
    <property type="molecule type" value="Genomic_DNA"/>
</dbReference>
<comment type="pathway">
    <text evidence="3">Protein modification; protein ubiquitination.</text>
</comment>
<sequence length="729" mass="80326">MATQVAQSQPQNSGRRTNRQRNRSKKNINGPLSPVEPQSVVDVTAAAETEKANAQVVAAVEQEDEADVCWICAEPVKFYSLSECNHRTCHVCALRLRALYKKLECTFCKHPQAVVIFTTSPTTQFDEFKQDVMNFKDAKLSIVFETQEMMEDTLILLRFNCPDEECAFIAKGWNDLKVHARAMHGKVLCDICIRFKKVFAHEHTLYTPAQFQVHMPSLSQRSNKLTNKDKDKVEGGIHPLCEFCRECFFGTDEIFSHMRERHEECFICKRQEIRDQYFLDYNSLEHHFTNAHHPCTQLSCLAQKFVVFGSPIDLKGHMVEVHGANLSTKDMKDVRRVDAHFDFDHAAGGRRRDRDRDRGHDPGRNQERDPSPAPNSQQRPSGRRREVFGAALTSEESPGLSRTHTPTLHQGNGRSSPLPAGDADPETARRHAAFMARVANLTSGSPSAATSVRSAIRSFRASESAARDLVSVFYSIVDRDLEATASLIAPLLDLLDDEDKKKELLQTFNGFKVEQRQQFPDLVAGGQESAYSGVASGRVLNVKHSTQPRRSTGQVWDRVARAATSSQSVPGAADASTQHSGRFPALQRVASSVLPSAAPAPAFRQAQHSTPWASSSAAPAPTPTPRIYSQTKTSSSSKSTANLSKSAFPSLPAAAPRVKPVMSGNQSLRNVIGKQGPAATAWGSNGNTEVSASAVEPEEPSDEVPLHAKKGKKKGKEKVTLFTMGAFPT</sequence>
<dbReference type="Pfam" id="PF25447">
    <property type="entry name" value="RING_ZNF598"/>
    <property type="match status" value="1"/>
</dbReference>
<keyword evidence="9 12" id="KW-0863">Zinc-finger</keyword>
<evidence type="ECO:0000259" key="14">
    <source>
        <dbReference type="PROSITE" id="PS50089"/>
    </source>
</evidence>
<keyword evidence="5" id="KW-0963">Cytoplasm</keyword>
<dbReference type="InterPro" id="IPR013083">
    <property type="entry name" value="Znf_RING/FYVE/PHD"/>
</dbReference>
<feature type="compositionally biased region" description="Basic residues" evidence="13">
    <location>
        <begin position="707"/>
        <end position="716"/>
    </location>
</feature>
<dbReference type="AlphaFoldDB" id="A0A4S4LIS0"/>
<keyword evidence="10" id="KW-0862">Zinc</keyword>
<reference evidence="15 16" key="1">
    <citation type="submission" date="2019-02" db="EMBL/GenBank/DDBJ databases">
        <title>Genome sequencing of the rare red list fungi Phellinidium pouzarii.</title>
        <authorList>
            <person name="Buettner E."/>
            <person name="Kellner H."/>
        </authorList>
    </citation>
    <scope>NUCLEOTIDE SEQUENCE [LARGE SCALE GENOMIC DNA]</scope>
    <source>
        <strain evidence="15 16">DSM 108285</strain>
    </source>
</reference>
<evidence type="ECO:0000313" key="16">
    <source>
        <dbReference type="Proteomes" id="UP000308199"/>
    </source>
</evidence>
<evidence type="ECO:0000256" key="5">
    <source>
        <dbReference type="ARBA" id="ARBA00022490"/>
    </source>
</evidence>
<dbReference type="Pfam" id="PF23202">
    <property type="entry name" value="PAH_ZNF598"/>
    <property type="match status" value="1"/>
</dbReference>
<organism evidence="15 16">
    <name type="scientific">Phellinidium pouzarii</name>
    <dbReference type="NCBI Taxonomy" id="167371"/>
    <lineage>
        <taxon>Eukaryota</taxon>
        <taxon>Fungi</taxon>
        <taxon>Dikarya</taxon>
        <taxon>Basidiomycota</taxon>
        <taxon>Agaricomycotina</taxon>
        <taxon>Agaricomycetes</taxon>
        <taxon>Hymenochaetales</taxon>
        <taxon>Hymenochaetaceae</taxon>
        <taxon>Phellinidium</taxon>
    </lineage>
</organism>
<dbReference type="EC" id="2.3.2.27" evidence="4"/>
<evidence type="ECO:0000256" key="11">
    <source>
        <dbReference type="ARBA" id="ARBA00035113"/>
    </source>
</evidence>
<dbReference type="PROSITE" id="PS00028">
    <property type="entry name" value="ZINC_FINGER_C2H2_1"/>
    <property type="match status" value="1"/>
</dbReference>
<dbReference type="PANTHER" id="PTHR22938:SF0">
    <property type="entry name" value="E3 UBIQUITIN-PROTEIN LIGASE ZNF598"/>
    <property type="match status" value="1"/>
</dbReference>
<comment type="caution">
    <text evidence="15">The sequence shown here is derived from an EMBL/GenBank/DDBJ whole genome shotgun (WGS) entry which is preliminary data.</text>
</comment>
<feature type="compositionally biased region" description="Basic and acidic residues" evidence="13">
    <location>
        <begin position="345"/>
        <end position="370"/>
    </location>
</feature>
<feature type="compositionally biased region" description="Polar residues" evidence="13">
    <location>
        <begin position="1"/>
        <end position="15"/>
    </location>
</feature>
<keyword evidence="16" id="KW-1185">Reference proteome</keyword>
<feature type="compositionally biased region" description="Polar residues" evidence="13">
    <location>
        <begin position="682"/>
        <end position="691"/>
    </location>
</feature>
<feature type="compositionally biased region" description="Low complexity" evidence="13">
    <location>
        <begin position="629"/>
        <end position="644"/>
    </location>
</feature>
<name>A0A4S4LIS0_9AGAM</name>
<feature type="compositionally biased region" description="Polar residues" evidence="13">
    <location>
        <begin position="394"/>
        <end position="415"/>
    </location>
</feature>
<feature type="compositionally biased region" description="Low complexity" evidence="13">
    <location>
        <begin position="609"/>
        <end position="619"/>
    </location>
</feature>
<dbReference type="SUPFAM" id="SSF57850">
    <property type="entry name" value="RING/U-box"/>
    <property type="match status" value="1"/>
</dbReference>
<feature type="compositionally biased region" description="Basic residues" evidence="13">
    <location>
        <begin position="16"/>
        <end position="26"/>
    </location>
</feature>
<feature type="domain" description="RING-type" evidence="14">
    <location>
        <begin position="69"/>
        <end position="109"/>
    </location>
</feature>
<dbReference type="GO" id="GO:0008270">
    <property type="term" value="F:zinc ion binding"/>
    <property type="evidence" value="ECO:0007669"/>
    <property type="project" value="UniProtKB-KW"/>
</dbReference>
<accession>A0A4S4LIS0</accession>
<feature type="region of interest" description="Disordered" evidence="13">
    <location>
        <begin position="601"/>
        <end position="644"/>
    </location>
</feature>
<feature type="region of interest" description="Disordered" evidence="13">
    <location>
        <begin position="560"/>
        <end position="580"/>
    </location>
</feature>
<dbReference type="Pfam" id="PF23230">
    <property type="entry name" value="zf-C2H2_13"/>
    <property type="match status" value="1"/>
</dbReference>
<dbReference type="CDD" id="cd16615">
    <property type="entry name" value="RING-HC_ZNF598"/>
    <property type="match status" value="1"/>
</dbReference>
<feature type="region of interest" description="Disordered" evidence="13">
    <location>
        <begin position="345"/>
        <end position="426"/>
    </location>
</feature>
<comment type="catalytic activity">
    <reaction evidence="1">
        <text>S-ubiquitinyl-[E2 ubiquitin-conjugating enzyme]-L-cysteine + [acceptor protein]-L-lysine = [E2 ubiquitin-conjugating enzyme]-L-cysteine + N(6)-ubiquitinyl-[acceptor protein]-L-lysine.</text>
        <dbReference type="EC" id="2.3.2.27"/>
    </reaction>
</comment>
<keyword evidence="7" id="KW-0808">Transferase</keyword>
<keyword evidence="6" id="KW-0597">Phosphoprotein</keyword>
<feature type="compositionally biased region" description="Polar residues" evidence="13">
    <location>
        <begin position="563"/>
        <end position="580"/>
    </location>
</feature>
<feature type="region of interest" description="Disordered" evidence="13">
    <location>
        <begin position="1"/>
        <end position="36"/>
    </location>
</feature>
<evidence type="ECO:0000256" key="13">
    <source>
        <dbReference type="SAM" id="MobiDB-lite"/>
    </source>
</evidence>
<dbReference type="GO" id="GO:0005737">
    <property type="term" value="C:cytoplasm"/>
    <property type="evidence" value="ECO:0007669"/>
    <property type="project" value="UniProtKB-SubCell"/>
</dbReference>
<dbReference type="GO" id="GO:0072344">
    <property type="term" value="P:rescue of stalled ribosome"/>
    <property type="evidence" value="ECO:0007669"/>
    <property type="project" value="InterPro"/>
</dbReference>
<protein>
    <recommendedName>
        <fullName evidence="4">RING-type E3 ubiquitin transferase</fullName>
        <ecNumber evidence="4">2.3.2.27</ecNumber>
    </recommendedName>
</protein>
<dbReference type="SMART" id="SM00355">
    <property type="entry name" value="ZnF_C2H2"/>
    <property type="match status" value="4"/>
</dbReference>
<evidence type="ECO:0000256" key="7">
    <source>
        <dbReference type="ARBA" id="ARBA00022679"/>
    </source>
</evidence>
<dbReference type="InterPro" id="IPR041888">
    <property type="entry name" value="RING-HC_ZNF598/HEL2"/>
</dbReference>
<dbReference type="InterPro" id="IPR056437">
    <property type="entry name" value="Znf-C2H2_ZNF598/HEL2"/>
</dbReference>
<dbReference type="PANTHER" id="PTHR22938">
    <property type="entry name" value="ZINC FINGER PROTEIN 598"/>
    <property type="match status" value="1"/>
</dbReference>
<dbReference type="GO" id="GO:0016567">
    <property type="term" value="P:protein ubiquitination"/>
    <property type="evidence" value="ECO:0007669"/>
    <property type="project" value="TreeGrafter"/>
</dbReference>
<evidence type="ECO:0000256" key="3">
    <source>
        <dbReference type="ARBA" id="ARBA00004906"/>
    </source>
</evidence>
<dbReference type="InterPro" id="IPR057634">
    <property type="entry name" value="PAH_ZNF598/HEL2"/>
</dbReference>
<dbReference type="InterPro" id="IPR044288">
    <property type="entry name" value="ZNF598/HEL2"/>
</dbReference>